<feature type="transmembrane region" description="Helical" evidence="2">
    <location>
        <begin position="75"/>
        <end position="98"/>
    </location>
</feature>
<sequence>MVIYLDLIMHIIGMFLNSWIRQIRKEMGIGCLEIGIKIGKGVIFTIMGCFRSVCHHPFLVGTLCLLIFVSKSSPFVFSLLVSASPVLVCTAVLLGTFLSFGQPNTPQIDTEEREIQESVSIKTRVPRNATVGEQNESYSVERDREKRRDEMEQPSLSARMIGEERSAETKLGNAENIESYEGKSEADSFDSEMVHVDFLDTPPHSQDEDEDEDEDGDEDNDEDEDDALDSGSDEPDIVLLFDEVHPLLEDEVPNDVQVSRDVSDEDSDKSLEYVSSSHGSLDETENHEALKKTVVVNHDIDDDEDEGGDKDEEAKNAFTWTEQDQKNLMDLGSSEIERNRRLENVILRRRARKHMSMISEMNLIDLETSDPPIHVAPISTTRTNPFLVPHDSYGIPGLPPVPGSAPSILLQRRLGMNSEPNL</sequence>
<feature type="compositionally biased region" description="Basic and acidic residues" evidence="1">
    <location>
        <begin position="139"/>
        <end position="151"/>
    </location>
</feature>
<organism evidence="3 4">
    <name type="scientific">Sesamum indicum</name>
    <name type="common">Oriental sesame</name>
    <name type="synonym">Sesamum orientale</name>
    <dbReference type="NCBI Taxonomy" id="4182"/>
    <lineage>
        <taxon>Eukaryota</taxon>
        <taxon>Viridiplantae</taxon>
        <taxon>Streptophyta</taxon>
        <taxon>Embryophyta</taxon>
        <taxon>Tracheophyta</taxon>
        <taxon>Spermatophyta</taxon>
        <taxon>Magnoliopsida</taxon>
        <taxon>eudicotyledons</taxon>
        <taxon>Gunneridae</taxon>
        <taxon>Pentapetalae</taxon>
        <taxon>asterids</taxon>
        <taxon>lamiids</taxon>
        <taxon>Lamiales</taxon>
        <taxon>Pedaliaceae</taxon>
        <taxon>Sesamum</taxon>
    </lineage>
</organism>
<feature type="compositionally biased region" description="Acidic residues" evidence="1">
    <location>
        <begin position="207"/>
        <end position="236"/>
    </location>
</feature>
<feature type="region of interest" description="Disordered" evidence="1">
    <location>
        <begin position="108"/>
        <end position="287"/>
    </location>
</feature>
<evidence type="ECO:0000256" key="1">
    <source>
        <dbReference type="SAM" id="MobiDB-lite"/>
    </source>
</evidence>
<dbReference type="OrthoDB" id="1908091at2759"/>
<feature type="transmembrane region" description="Helical" evidence="2">
    <location>
        <begin position="42"/>
        <end position="69"/>
    </location>
</feature>
<name>A0A6I9T3D6_SESIN</name>
<keyword evidence="2" id="KW-0812">Transmembrane</keyword>
<dbReference type="PANTHER" id="PTHR33870">
    <property type="entry name" value="CARDIOMYOPATHY-ASSOCIATED PROTEIN"/>
    <property type="match status" value="1"/>
</dbReference>
<gene>
    <name evidence="4" type="primary">LOC105159432</name>
</gene>
<evidence type="ECO:0000313" key="4">
    <source>
        <dbReference type="RefSeq" id="XP_011074799.1"/>
    </source>
</evidence>
<evidence type="ECO:0000256" key="2">
    <source>
        <dbReference type="SAM" id="Phobius"/>
    </source>
</evidence>
<dbReference type="Proteomes" id="UP000504604">
    <property type="component" value="Linkage group LG3"/>
</dbReference>
<reference evidence="4" key="1">
    <citation type="submission" date="2025-08" db="UniProtKB">
        <authorList>
            <consortium name="RefSeq"/>
        </authorList>
    </citation>
    <scope>IDENTIFICATION</scope>
</reference>
<proteinExistence type="predicted"/>
<dbReference type="InParanoid" id="A0A6I9T3D6"/>
<dbReference type="Gramene" id="SIN_1008963.t">
    <property type="protein sequence ID" value="SIN_1008963.t.cds1"/>
    <property type="gene ID" value="SIN_1008963"/>
</dbReference>
<dbReference type="KEGG" id="sind:105159432"/>
<keyword evidence="3" id="KW-1185">Reference proteome</keyword>
<feature type="compositionally biased region" description="Basic and acidic residues" evidence="1">
    <location>
        <begin position="180"/>
        <end position="198"/>
    </location>
</feature>
<evidence type="ECO:0000313" key="3">
    <source>
        <dbReference type="Proteomes" id="UP000504604"/>
    </source>
</evidence>
<accession>A0A6I9T3D6</accession>
<protein>
    <submittedName>
        <fullName evidence="4">Histone-lysine N-methyltransferase SETD1B-like isoform X1</fullName>
    </submittedName>
</protein>
<dbReference type="PANTHER" id="PTHR33870:SF4">
    <property type="entry name" value="CARDIOMYOPATHY-ASSOCIATED PROTEIN"/>
    <property type="match status" value="1"/>
</dbReference>
<keyword evidence="2" id="KW-0472">Membrane</keyword>
<keyword evidence="2" id="KW-1133">Transmembrane helix</keyword>
<dbReference type="RefSeq" id="XP_011074799.1">
    <property type="nucleotide sequence ID" value="XM_011076497.2"/>
</dbReference>
<dbReference type="AlphaFoldDB" id="A0A6I9T3D6"/>
<dbReference type="GeneID" id="105159432"/>